<feature type="transmembrane region" description="Helical" evidence="1">
    <location>
        <begin position="175"/>
        <end position="195"/>
    </location>
</feature>
<accession>A0A076FHK6</accession>
<reference evidence="2 3" key="1">
    <citation type="journal article" date="2014" name="Virology">
        <title>Genome of brown tide virus (AaV), the little giant of the Megaviridae, elucidates NCLDV genome expansion and host-virus coevolution.</title>
        <authorList>
            <person name="Moniruzzaman M."/>
            <person name="LeCleir G.R."/>
            <person name="Brown C.M."/>
            <person name="Gobler C.J."/>
            <person name="Bidle K.D."/>
            <person name="Wilson W.H."/>
            <person name="Wilhelm S.W."/>
        </authorList>
    </citation>
    <scope>NUCLEOTIDE SEQUENCE [LARGE SCALE GENOMIC DNA]</scope>
    <source>
        <strain evidence="2">BtV-01</strain>
    </source>
</reference>
<dbReference type="EMBL" id="KJ645900">
    <property type="protein sequence ID" value="AII17247.1"/>
    <property type="molecule type" value="Genomic_DNA"/>
</dbReference>
<keyword evidence="1" id="KW-0812">Transmembrane</keyword>
<proteinExistence type="predicted"/>
<feature type="transmembrane region" description="Helical" evidence="1">
    <location>
        <begin position="144"/>
        <end position="168"/>
    </location>
</feature>
<keyword evidence="3" id="KW-1185">Reference proteome</keyword>
<evidence type="ECO:0000313" key="3">
    <source>
        <dbReference type="Proteomes" id="UP000028667"/>
    </source>
</evidence>
<feature type="transmembrane region" description="Helical" evidence="1">
    <location>
        <begin position="230"/>
        <end position="251"/>
    </location>
</feature>
<feature type="transmembrane region" description="Helical" evidence="1">
    <location>
        <begin position="71"/>
        <end position="90"/>
    </location>
</feature>
<name>A0A076FHK6_9VIRU</name>
<dbReference type="KEGG" id="vg:20041515"/>
<dbReference type="Proteomes" id="UP000028667">
    <property type="component" value="Segment"/>
</dbReference>
<protein>
    <submittedName>
        <fullName evidence="2">Uncharacterized protein</fullName>
    </submittedName>
</protein>
<sequence length="253" mass="29265">MEKLLEEDEIINKNNKYHDSFKDVDIRSNIAENVVVFLVLLVPIIIMFFLFRIHNKHDCTDKNIQVSNVMFALMLVSLLLTVSEALYIYGFNVENNYNQLSKVIDKNIGFKEYLDIKQINQQMPNIVLNDGKISYENNMQSTTFLMFVPILLICIFMLTSLTGCLSLTFKEMIGIFINFLILLSIFSLTFVNLGISQSDPVDYAKIANKFDPFDEVHRFQTNYSFMDNKITIILFLSLIVFIGLFVSLISIKK</sequence>
<organism evidence="2 3">
    <name type="scientific">Aureococcus anophagefferens virus</name>
    <dbReference type="NCBI Taxonomy" id="1474867"/>
    <lineage>
        <taxon>Viruses</taxon>
        <taxon>Varidnaviria</taxon>
        <taxon>Bamfordvirae</taxon>
        <taxon>Nucleocytoviricota</taxon>
        <taxon>Megaviricetes</taxon>
        <taxon>Imitervirales</taxon>
        <taxon>Schizomimiviridae</taxon>
        <taxon>Kratosvirus</taxon>
        <taxon>Kratosvirus quantuckense</taxon>
    </lineage>
</organism>
<keyword evidence="1" id="KW-0472">Membrane</keyword>
<feature type="transmembrane region" description="Helical" evidence="1">
    <location>
        <begin position="30"/>
        <end position="51"/>
    </location>
</feature>
<dbReference type="GeneID" id="20041515"/>
<keyword evidence="1" id="KW-1133">Transmembrane helix</keyword>
<dbReference type="RefSeq" id="YP_009052354.1">
    <property type="nucleotide sequence ID" value="NC_024697.1"/>
</dbReference>
<gene>
    <name evidence="2" type="ORF">AaV_280</name>
</gene>
<evidence type="ECO:0000313" key="2">
    <source>
        <dbReference type="EMBL" id="AII17247.1"/>
    </source>
</evidence>
<evidence type="ECO:0000256" key="1">
    <source>
        <dbReference type="SAM" id="Phobius"/>
    </source>
</evidence>